<keyword evidence="3 4" id="KW-0786">Thiamine pyrophosphate</keyword>
<dbReference type="SUPFAM" id="SSF52467">
    <property type="entry name" value="DHS-like NAD/FAD-binding domain"/>
    <property type="match status" value="1"/>
</dbReference>
<dbReference type="PANTHER" id="PTHR18968:SF13">
    <property type="entry name" value="ACETOLACTATE SYNTHASE CATALYTIC SUBUNIT, MITOCHONDRIAL"/>
    <property type="match status" value="1"/>
</dbReference>
<comment type="caution">
    <text evidence="9">The sequence shown here is derived from an EMBL/GenBank/DDBJ whole genome shotgun (WGS) entry which is preliminary data.</text>
</comment>
<dbReference type="PROSITE" id="PS00187">
    <property type="entry name" value="TPP_ENZYMES"/>
    <property type="match status" value="1"/>
</dbReference>
<evidence type="ECO:0000259" key="8">
    <source>
        <dbReference type="Pfam" id="PF02776"/>
    </source>
</evidence>
<protein>
    <submittedName>
        <fullName evidence="9">Thiamine pyrophosphate-binding protein</fullName>
    </submittedName>
</protein>
<evidence type="ECO:0000256" key="5">
    <source>
        <dbReference type="SAM" id="MobiDB-lite"/>
    </source>
</evidence>
<accession>A0ABW2JP27</accession>
<dbReference type="NCBIfam" id="NF005470">
    <property type="entry name" value="PRK07064.1"/>
    <property type="match status" value="1"/>
</dbReference>
<comment type="similarity">
    <text evidence="2 4">Belongs to the TPP enzyme family.</text>
</comment>
<comment type="cofactor">
    <cofactor evidence="1">
        <name>thiamine diphosphate</name>
        <dbReference type="ChEBI" id="CHEBI:58937"/>
    </cofactor>
</comment>
<dbReference type="PANTHER" id="PTHR18968">
    <property type="entry name" value="THIAMINE PYROPHOSPHATE ENZYMES"/>
    <property type="match status" value="1"/>
</dbReference>
<evidence type="ECO:0000313" key="9">
    <source>
        <dbReference type="EMBL" id="MFC7307216.1"/>
    </source>
</evidence>
<keyword evidence="10" id="KW-1185">Reference proteome</keyword>
<dbReference type="InterPro" id="IPR029035">
    <property type="entry name" value="DHS-like_NAD/FAD-binding_dom"/>
</dbReference>
<evidence type="ECO:0000256" key="4">
    <source>
        <dbReference type="RuleBase" id="RU362132"/>
    </source>
</evidence>
<feature type="domain" description="Thiamine pyrophosphate enzyme central" evidence="6">
    <location>
        <begin position="199"/>
        <end position="329"/>
    </location>
</feature>
<evidence type="ECO:0000256" key="3">
    <source>
        <dbReference type="ARBA" id="ARBA00023052"/>
    </source>
</evidence>
<sequence>MPPSNGGDLLVRTLRELGVDTVFGIVSVHNLPLVEAVDRDLRFVPVRHEATAVSAADAYGRARGTIGCALTSTGTGAGNAAGALVEALSAGTAVLHITGQIDSEFLGAGRGFIHETKDQLGMLTAVSAYAATVTSADEAGPLLREAAARALAAPGGPASVEWPIDLQYAAQDPAAELPAATRPAPHVPPVPPVPDDAALDRAAELLAAARRPLVWAGGGAHRAGPELSALLDELGAGLLTSNSGRGAVPEDDPRVIGNFAAGPTGRALLAASDALLSVGTHFRSNETGDYSLRLPPVHVQLDIDEAALGRVYPADAALHGDAGPTLADLTRRVAALRTGTTTAALRTGNTAEDWPARIAQARRDARAALHDSIGPQAAICDALRAALPRRAVIARDVTVPSSSWGNRLLEIYDPRDNVFPRGGGIGQGLGMGIGAALAHPERPTVVMAGDGGLAVHLGELLTLAQERPDLTLLVFNDGGYGVLRNMQDRYFDRRSGVDLATPDFAALAQAAGLPYQRIAHTDEAEKVIDSAVRTPGPVVVEVDLAALGPMKNPFTPPVTIPGAPAAGQDKQGKTR</sequence>
<feature type="domain" description="Thiamine pyrophosphate enzyme TPP-binding" evidence="7">
    <location>
        <begin position="402"/>
        <end position="542"/>
    </location>
</feature>
<evidence type="ECO:0000313" key="10">
    <source>
        <dbReference type="Proteomes" id="UP001596523"/>
    </source>
</evidence>
<evidence type="ECO:0000259" key="7">
    <source>
        <dbReference type="Pfam" id="PF02775"/>
    </source>
</evidence>
<dbReference type="EMBL" id="JBHTCF010000010">
    <property type="protein sequence ID" value="MFC7307216.1"/>
    <property type="molecule type" value="Genomic_DNA"/>
</dbReference>
<dbReference type="SUPFAM" id="SSF52518">
    <property type="entry name" value="Thiamin diphosphate-binding fold (THDP-binding)"/>
    <property type="match status" value="2"/>
</dbReference>
<feature type="region of interest" description="Disordered" evidence="5">
    <location>
        <begin position="555"/>
        <end position="575"/>
    </location>
</feature>
<proteinExistence type="inferred from homology"/>
<dbReference type="Pfam" id="PF02775">
    <property type="entry name" value="TPP_enzyme_C"/>
    <property type="match status" value="1"/>
</dbReference>
<dbReference type="Gene3D" id="3.40.50.970">
    <property type="match status" value="2"/>
</dbReference>
<dbReference type="RefSeq" id="WP_381833950.1">
    <property type="nucleotide sequence ID" value="NZ_JBHTCF010000010.1"/>
</dbReference>
<dbReference type="Pfam" id="PF00205">
    <property type="entry name" value="TPP_enzyme_M"/>
    <property type="match status" value="1"/>
</dbReference>
<dbReference type="InterPro" id="IPR000399">
    <property type="entry name" value="TPP-bd_CS"/>
</dbReference>
<dbReference type="CDD" id="cd07035">
    <property type="entry name" value="TPP_PYR_POX_like"/>
    <property type="match status" value="1"/>
</dbReference>
<feature type="domain" description="Thiamine pyrophosphate enzyme N-terminal TPP-binding" evidence="8">
    <location>
        <begin position="5"/>
        <end position="121"/>
    </location>
</feature>
<dbReference type="Pfam" id="PF02776">
    <property type="entry name" value="TPP_enzyme_N"/>
    <property type="match status" value="1"/>
</dbReference>
<reference evidence="10" key="1">
    <citation type="journal article" date="2019" name="Int. J. Syst. Evol. Microbiol.">
        <title>The Global Catalogue of Microorganisms (GCM) 10K type strain sequencing project: providing services to taxonomists for standard genome sequencing and annotation.</title>
        <authorList>
            <consortium name="The Broad Institute Genomics Platform"/>
            <consortium name="The Broad Institute Genome Sequencing Center for Infectious Disease"/>
            <person name="Wu L."/>
            <person name="Ma J."/>
        </authorList>
    </citation>
    <scope>NUCLEOTIDE SEQUENCE [LARGE SCALE GENOMIC DNA]</scope>
    <source>
        <strain evidence="10">SYNS20</strain>
    </source>
</reference>
<dbReference type="InterPro" id="IPR012000">
    <property type="entry name" value="Thiamin_PyroP_enz_cen_dom"/>
</dbReference>
<dbReference type="Gene3D" id="3.40.50.1220">
    <property type="entry name" value="TPP-binding domain"/>
    <property type="match status" value="1"/>
</dbReference>
<gene>
    <name evidence="9" type="ORF">ACFQVC_23685</name>
</gene>
<dbReference type="CDD" id="cd00568">
    <property type="entry name" value="TPP_enzymes"/>
    <property type="match status" value="1"/>
</dbReference>
<dbReference type="InterPro" id="IPR012001">
    <property type="entry name" value="Thiamin_PyroP_enz_TPP-bd_dom"/>
</dbReference>
<evidence type="ECO:0000259" key="6">
    <source>
        <dbReference type="Pfam" id="PF00205"/>
    </source>
</evidence>
<evidence type="ECO:0000256" key="2">
    <source>
        <dbReference type="ARBA" id="ARBA00007812"/>
    </source>
</evidence>
<evidence type="ECO:0000256" key="1">
    <source>
        <dbReference type="ARBA" id="ARBA00001964"/>
    </source>
</evidence>
<dbReference type="Proteomes" id="UP001596523">
    <property type="component" value="Unassembled WGS sequence"/>
</dbReference>
<dbReference type="InterPro" id="IPR045229">
    <property type="entry name" value="TPP_enz"/>
</dbReference>
<name>A0ABW2JP27_9ACTN</name>
<organism evidence="9 10">
    <name type="scientific">Streptomyces monticola</name>
    <dbReference type="NCBI Taxonomy" id="2666263"/>
    <lineage>
        <taxon>Bacteria</taxon>
        <taxon>Bacillati</taxon>
        <taxon>Actinomycetota</taxon>
        <taxon>Actinomycetes</taxon>
        <taxon>Kitasatosporales</taxon>
        <taxon>Streptomycetaceae</taxon>
        <taxon>Streptomyces</taxon>
    </lineage>
</organism>
<dbReference type="InterPro" id="IPR011766">
    <property type="entry name" value="TPP_enzyme_TPP-bd"/>
</dbReference>
<dbReference type="InterPro" id="IPR029061">
    <property type="entry name" value="THDP-binding"/>
</dbReference>